<evidence type="ECO:0000313" key="3">
    <source>
        <dbReference type="Proteomes" id="UP001177023"/>
    </source>
</evidence>
<dbReference type="Proteomes" id="UP001177023">
    <property type="component" value="Unassembled WGS sequence"/>
</dbReference>
<dbReference type="AlphaFoldDB" id="A0AA36G832"/>
<feature type="non-terminal residue" evidence="2">
    <location>
        <position position="112"/>
    </location>
</feature>
<feature type="compositionally biased region" description="Polar residues" evidence="1">
    <location>
        <begin position="40"/>
        <end position="49"/>
    </location>
</feature>
<proteinExistence type="predicted"/>
<evidence type="ECO:0000256" key="1">
    <source>
        <dbReference type="SAM" id="MobiDB-lite"/>
    </source>
</evidence>
<keyword evidence="3" id="KW-1185">Reference proteome</keyword>
<reference evidence="2" key="1">
    <citation type="submission" date="2023-06" db="EMBL/GenBank/DDBJ databases">
        <authorList>
            <person name="Delattre M."/>
        </authorList>
    </citation>
    <scope>NUCLEOTIDE SEQUENCE</scope>
    <source>
        <strain evidence="2">AF72</strain>
    </source>
</reference>
<evidence type="ECO:0000313" key="2">
    <source>
        <dbReference type="EMBL" id="CAJ0582740.1"/>
    </source>
</evidence>
<gene>
    <name evidence="2" type="ORF">MSPICULIGERA_LOCUS20870</name>
</gene>
<protein>
    <submittedName>
        <fullName evidence="2">Uncharacterized protein</fullName>
    </submittedName>
</protein>
<sequence length="112" mass="12815">MIPDFPIPEEIELLHSKPSRPVFERYSLKWVPEALRHHASLSTQSSQASIELKKEAPTPTPPKSTHFHLRKSLKKWAHRKETTSSGVSHIKPQTFQALNMLATISTHFVQKL</sequence>
<dbReference type="EMBL" id="CATQJA010002664">
    <property type="protein sequence ID" value="CAJ0582740.1"/>
    <property type="molecule type" value="Genomic_DNA"/>
</dbReference>
<name>A0AA36G832_9BILA</name>
<comment type="caution">
    <text evidence="2">The sequence shown here is derived from an EMBL/GenBank/DDBJ whole genome shotgun (WGS) entry which is preliminary data.</text>
</comment>
<organism evidence="2 3">
    <name type="scientific">Mesorhabditis spiculigera</name>
    <dbReference type="NCBI Taxonomy" id="96644"/>
    <lineage>
        <taxon>Eukaryota</taxon>
        <taxon>Metazoa</taxon>
        <taxon>Ecdysozoa</taxon>
        <taxon>Nematoda</taxon>
        <taxon>Chromadorea</taxon>
        <taxon>Rhabditida</taxon>
        <taxon>Rhabditina</taxon>
        <taxon>Rhabditomorpha</taxon>
        <taxon>Rhabditoidea</taxon>
        <taxon>Rhabditidae</taxon>
        <taxon>Mesorhabditinae</taxon>
        <taxon>Mesorhabditis</taxon>
    </lineage>
</organism>
<accession>A0AA36G832</accession>
<feature type="region of interest" description="Disordered" evidence="1">
    <location>
        <begin position="40"/>
        <end position="67"/>
    </location>
</feature>